<name>A0ABT9ZPP3_9BACI</name>
<evidence type="ECO:0000313" key="1">
    <source>
        <dbReference type="EMBL" id="MDQ0252920.1"/>
    </source>
</evidence>
<dbReference type="Gene3D" id="1.20.1260.10">
    <property type="match status" value="2"/>
</dbReference>
<evidence type="ECO:0000313" key="2">
    <source>
        <dbReference type="Proteomes" id="UP001230005"/>
    </source>
</evidence>
<dbReference type="InterPro" id="IPR021617">
    <property type="entry name" value="DUF3231"/>
</dbReference>
<comment type="caution">
    <text evidence="1">The sequence shown here is derived from an EMBL/GenBank/DDBJ whole genome shotgun (WGS) entry which is preliminary data.</text>
</comment>
<organism evidence="1 2">
    <name type="scientific">Evansella vedderi</name>
    <dbReference type="NCBI Taxonomy" id="38282"/>
    <lineage>
        <taxon>Bacteria</taxon>
        <taxon>Bacillati</taxon>
        <taxon>Bacillota</taxon>
        <taxon>Bacilli</taxon>
        <taxon>Bacillales</taxon>
        <taxon>Bacillaceae</taxon>
        <taxon>Evansella</taxon>
    </lineage>
</organism>
<gene>
    <name evidence="1" type="ORF">J2S74_000292</name>
</gene>
<keyword evidence="2" id="KW-1185">Reference proteome</keyword>
<protein>
    <recommendedName>
        <fullName evidence="3">DUF3231 family protein</fullName>
    </recommendedName>
</protein>
<dbReference type="InterPro" id="IPR012347">
    <property type="entry name" value="Ferritin-like"/>
</dbReference>
<accession>A0ABT9ZPP3</accession>
<proteinExistence type="predicted"/>
<evidence type="ECO:0008006" key="3">
    <source>
        <dbReference type="Google" id="ProtNLM"/>
    </source>
</evidence>
<dbReference type="Proteomes" id="UP001230005">
    <property type="component" value="Unassembled WGS sequence"/>
</dbReference>
<dbReference type="EMBL" id="JAUSUG010000001">
    <property type="protein sequence ID" value="MDQ0252920.1"/>
    <property type="molecule type" value="Genomic_DNA"/>
</dbReference>
<sequence length="297" mass="33645">MQDEEIKPILQLSLDETESHLEKISNIFKEENFPIPNGFSDDDIDLTAPSLFNDSFALSFVYSNASIGLMGYGKLTATIAREDVLEFFSNCLTGVNNLYKKSVNLMLSKGIYDRPPTIPYPNKIDFVDDKSFIRGWLGERRPINVIELTELFFNIERNFFGVVVLTGFSQVVKDKEIREYFIKGKDFAEKQAAIFNDILKEENLLGTLPVGMEVTDSTTSPFSDKLMLYMVTSLNSTAIGFMGFGLGTSMRRDLGAHYARIMMEIMKFSEDGANLIINRNWMEQPPQAPDRDSLAKQ</sequence>
<reference evidence="1 2" key="1">
    <citation type="submission" date="2023-07" db="EMBL/GenBank/DDBJ databases">
        <title>Genomic Encyclopedia of Type Strains, Phase IV (KMG-IV): sequencing the most valuable type-strain genomes for metagenomic binning, comparative biology and taxonomic classification.</title>
        <authorList>
            <person name="Goeker M."/>
        </authorList>
    </citation>
    <scope>NUCLEOTIDE SEQUENCE [LARGE SCALE GENOMIC DNA]</scope>
    <source>
        <strain evidence="1 2">DSM 9768</strain>
    </source>
</reference>
<dbReference type="Pfam" id="PF11553">
    <property type="entry name" value="DUF3231"/>
    <property type="match status" value="2"/>
</dbReference>